<dbReference type="RefSeq" id="WP_091853753.1">
    <property type="nucleotide sequence ID" value="NZ_FOHZ01000018.1"/>
</dbReference>
<dbReference type="GO" id="GO:0005886">
    <property type="term" value="C:plasma membrane"/>
    <property type="evidence" value="ECO:0007669"/>
    <property type="project" value="UniProtKB-SubCell"/>
</dbReference>
<feature type="domain" description="EamA" evidence="7">
    <location>
        <begin position="149"/>
        <end position="298"/>
    </location>
</feature>
<evidence type="ECO:0000256" key="3">
    <source>
        <dbReference type="ARBA" id="ARBA00022692"/>
    </source>
</evidence>
<evidence type="ECO:0000256" key="6">
    <source>
        <dbReference type="SAM" id="Phobius"/>
    </source>
</evidence>
<feature type="transmembrane region" description="Helical" evidence="6">
    <location>
        <begin position="152"/>
        <end position="171"/>
    </location>
</feature>
<feature type="transmembrane region" description="Helical" evidence="6">
    <location>
        <begin position="228"/>
        <end position="245"/>
    </location>
</feature>
<feature type="transmembrane region" description="Helical" evidence="6">
    <location>
        <begin position="37"/>
        <end position="55"/>
    </location>
</feature>
<dbReference type="PANTHER" id="PTHR42920:SF5">
    <property type="entry name" value="EAMA DOMAIN-CONTAINING PROTEIN"/>
    <property type="match status" value="1"/>
</dbReference>
<comment type="subcellular location">
    <subcellularLocation>
        <location evidence="1">Cell membrane</location>
        <topology evidence="1">Multi-pass membrane protein</topology>
    </subcellularLocation>
</comment>
<feature type="transmembrane region" description="Helical" evidence="6">
    <location>
        <begin position="191"/>
        <end position="213"/>
    </location>
</feature>
<evidence type="ECO:0000313" key="8">
    <source>
        <dbReference type="EMBL" id="SET69992.1"/>
    </source>
</evidence>
<keyword evidence="5 6" id="KW-0472">Membrane</keyword>
<dbReference type="OrthoDB" id="8370318at2"/>
<evidence type="ECO:0000256" key="5">
    <source>
        <dbReference type="ARBA" id="ARBA00023136"/>
    </source>
</evidence>
<evidence type="ECO:0000256" key="2">
    <source>
        <dbReference type="ARBA" id="ARBA00022475"/>
    </source>
</evidence>
<feature type="transmembrane region" description="Helical" evidence="6">
    <location>
        <begin position="257"/>
        <end position="277"/>
    </location>
</feature>
<dbReference type="Gene3D" id="1.10.3730.20">
    <property type="match status" value="1"/>
</dbReference>
<feature type="domain" description="EamA" evidence="7">
    <location>
        <begin position="8"/>
        <end position="139"/>
    </location>
</feature>
<evidence type="ECO:0000256" key="1">
    <source>
        <dbReference type="ARBA" id="ARBA00004651"/>
    </source>
</evidence>
<dbReference type="AlphaFoldDB" id="A0A1I0GGI1"/>
<sequence length="330" mass="36303">MALSDSHKADLLLVFVTLLAAVSWAFSKEAVLLMPPLLFMAMRFLMAGAILAFFARHQLPRLGVRQMLRGARVGLVFGSAMSCWVMGIWLGVNLGEAAFITSLAVVIVPAIARIFFREPQPLNTWLAIPVAISGLALLSLENGFRPEPGQMLFVVAALIFAMSYILTSRTANTRTVVNASGEQVVKQKVPALPLTALSMTTAGVLTGLVSLIFEEWQPTFDNFTGPMFWWLVGSATIGTAFRFLLQTYAQSLSFNSHGVVILILEPVWVALLAWVWFSQTMSPTQLAGCCVILLALLINRWTVLARAIRNWLRKSARARRIARIRAANRG</sequence>
<dbReference type="Pfam" id="PF00892">
    <property type="entry name" value="EamA"/>
    <property type="match status" value="2"/>
</dbReference>
<keyword evidence="9" id="KW-1185">Reference proteome</keyword>
<evidence type="ECO:0000259" key="7">
    <source>
        <dbReference type="Pfam" id="PF00892"/>
    </source>
</evidence>
<feature type="transmembrane region" description="Helical" evidence="6">
    <location>
        <begin position="283"/>
        <end position="304"/>
    </location>
</feature>
<dbReference type="EMBL" id="FOHZ01000018">
    <property type="protein sequence ID" value="SET69992.1"/>
    <property type="molecule type" value="Genomic_DNA"/>
</dbReference>
<dbReference type="STRING" id="430453.SAMN04487962_11815"/>
<dbReference type="PANTHER" id="PTHR42920">
    <property type="entry name" value="OS03G0707200 PROTEIN-RELATED"/>
    <property type="match status" value="1"/>
</dbReference>
<protein>
    <submittedName>
        <fullName evidence="8">Threonine/homoserine efflux transporter RhtA</fullName>
    </submittedName>
</protein>
<organism evidence="8 9">
    <name type="scientific">Marinobacter segnicrescens</name>
    <dbReference type="NCBI Taxonomy" id="430453"/>
    <lineage>
        <taxon>Bacteria</taxon>
        <taxon>Pseudomonadati</taxon>
        <taxon>Pseudomonadota</taxon>
        <taxon>Gammaproteobacteria</taxon>
        <taxon>Pseudomonadales</taxon>
        <taxon>Marinobacteraceae</taxon>
        <taxon>Marinobacter</taxon>
    </lineage>
</organism>
<proteinExistence type="predicted"/>
<gene>
    <name evidence="8" type="ORF">SAMN04487962_11815</name>
</gene>
<evidence type="ECO:0000313" key="9">
    <source>
        <dbReference type="Proteomes" id="UP000198762"/>
    </source>
</evidence>
<dbReference type="InterPro" id="IPR037185">
    <property type="entry name" value="EmrE-like"/>
</dbReference>
<accession>A0A1I0GGI1</accession>
<keyword evidence="2" id="KW-1003">Cell membrane</keyword>
<keyword evidence="4 6" id="KW-1133">Transmembrane helix</keyword>
<dbReference type="SUPFAM" id="SSF103481">
    <property type="entry name" value="Multidrug resistance efflux transporter EmrE"/>
    <property type="match status" value="2"/>
</dbReference>
<dbReference type="InterPro" id="IPR051258">
    <property type="entry name" value="Diverse_Substrate_Transporter"/>
</dbReference>
<reference evidence="9" key="1">
    <citation type="submission" date="2016-10" db="EMBL/GenBank/DDBJ databases">
        <authorList>
            <person name="Varghese N."/>
            <person name="Submissions S."/>
        </authorList>
    </citation>
    <scope>NUCLEOTIDE SEQUENCE [LARGE SCALE GENOMIC DNA]</scope>
    <source>
        <strain evidence="9">CGMCC 1.6489</strain>
    </source>
</reference>
<dbReference type="Proteomes" id="UP000198762">
    <property type="component" value="Unassembled WGS sequence"/>
</dbReference>
<evidence type="ECO:0000256" key="4">
    <source>
        <dbReference type="ARBA" id="ARBA00022989"/>
    </source>
</evidence>
<name>A0A1I0GGI1_9GAMM</name>
<feature type="transmembrane region" description="Helical" evidence="6">
    <location>
        <begin position="123"/>
        <end position="140"/>
    </location>
</feature>
<keyword evidence="3 6" id="KW-0812">Transmembrane</keyword>
<dbReference type="InterPro" id="IPR000620">
    <property type="entry name" value="EamA_dom"/>
</dbReference>
<feature type="transmembrane region" description="Helical" evidence="6">
    <location>
        <begin position="75"/>
        <end position="92"/>
    </location>
</feature>
<feature type="transmembrane region" description="Helical" evidence="6">
    <location>
        <begin position="98"/>
        <end position="116"/>
    </location>
</feature>